<evidence type="ECO:0000313" key="1">
    <source>
        <dbReference type="EMBL" id="PTX52240.1"/>
    </source>
</evidence>
<dbReference type="EMBL" id="QBKP01000002">
    <property type="protein sequence ID" value="PTX52240.1"/>
    <property type="molecule type" value="Genomic_DNA"/>
</dbReference>
<evidence type="ECO:0000313" key="2">
    <source>
        <dbReference type="Proteomes" id="UP000244224"/>
    </source>
</evidence>
<organism evidence="1 2">
    <name type="scientific">Gemmobacter caeni</name>
    <dbReference type="NCBI Taxonomy" id="589035"/>
    <lineage>
        <taxon>Bacteria</taxon>
        <taxon>Pseudomonadati</taxon>
        <taxon>Pseudomonadota</taxon>
        <taxon>Alphaproteobacteria</taxon>
        <taxon>Rhodobacterales</taxon>
        <taxon>Paracoccaceae</taxon>
        <taxon>Gemmobacter</taxon>
    </lineage>
</organism>
<sequence length="301" mass="33783">MLYKHVLGLYRGTLPEAGRVIPGGLQIRDDISARLEIAMPFVLNGEALELVRDLAPESYSEEIILERLRDFRLPHPMSWIEHEHRSEETFERLGALIRGGDGEPFMVIPFLEANGMFYEPFCMLVVDHAKNEVSLGINHLVLNAHIEHLFDLGLDRDQAVRKMEEGKQIFAEIAAMSVVHLRDAVELMGAKNAPMDGRREPLMSRQERRALARKGGETPEAGTQTTRIVLNAEGRAHLTAMRETSDGRPRRAHWVRGHLMRTPTKGPVWRSAHVRGFGDPIMSPRLVTAASEGADDPMPSP</sequence>
<dbReference type="AlphaFoldDB" id="A0A2T6B828"/>
<dbReference type="Proteomes" id="UP000244224">
    <property type="component" value="Unassembled WGS sequence"/>
</dbReference>
<name>A0A2T6B828_9RHOB</name>
<accession>A0A2T6B828</accession>
<reference evidence="1 2" key="1">
    <citation type="submission" date="2018-04" db="EMBL/GenBank/DDBJ databases">
        <title>Genomic Encyclopedia of Archaeal and Bacterial Type Strains, Phase II (KMG-II): from individual species to whole genera.</title>
        <authorList>
            <person name="Goeker M."/>
        </authorList>
    </citation>
    <scope>NUCLEOTIDE SEQUENCE [LARGE SCALE GENOMIC DNA]</scope>
    <source>
        <strain evidence="1 2">DSM 21823</strain>
    </source>
</reference>
<protein>
    <submittedName>
        <fullName evidence="1">Uncharacterized protein</fullName>
    </submittedName>
</protein>
<gene>
    <name evidence="1" type="ORF">C8N34_10218</name>
</gene>
<keyword evidence="2" id="KW-1185">Reference proteome</keyword>
<comment type="caution">
    <text evidence="1">The sequence shown here is derived from an EMBL/GenBank/DDBJ whole genome shotgun (WGS) entry which is preliminary data.</text>
</comment>
<proteinExistence type="predicted"/>